<dbReference type="RefSeq" id="WP_179492565.1">
    <property type="nucleotide sequence ID" value="NZ_JACCCW010000002.1"/>
</dbReference>
<keyword evidence="4" id="KW-0479">Metal-binding</keyword>
<gene>
    <name evidence="9" type="ORF">HDF17_003184</name>
</gene>
<organism evidence="9 10">
    <name type="scientific">Granulicella arctica</name>
    <dbReference type="NCBI Taxonomy" id="940613"/>
    <lineage>
        <taxon>Bacteria</taxon>
        <taxon>Pseudomonadati</taxon>
        <taxon>Acidobacteriota</taxon>
        <taxon>Terriglobia</taxon>
        <taxon>Terriglobales</taxon>
        <taxon>Acidobacteriaceae</taxon>
        <taxon>Granulicella</taxon>
    </lineage>
</organism>
<dbReference type="InterPro" id="IPR006330">
    <property type="entry name" value="Ado/ade_deaminase"/>
</dbReference>
<keyword evidence="10" id="KW-1185">Reference proteome</keyword>
<dbReference type="InterPro" id="IPR032466">
    <property type="entry name" value="Metal_Hydrolase"/>
</dbReference>
<comment type="similarity">
    <text evidence="2">Belongs to the metallo-dependent hydrolases superfamily. Adenosine and AMP deaminases family.</text>
</comment>
<accession>A0A7Y9PJF5</accession>
<evidence type="ECO:0000256" key="1">
    <source>
        <dbReference type="ARBA" id="ARBA00001947"/>
    </source>
</evidence>
<evidence type="ECO:0000256" key="4">
    <source>
        <dbReference type="ARBA" id="ARBA00022723"/>
    </source>
</evidence>
<evidence type="ECO:0000313" key="10">
    <source>
        <dbReference type="Proteomes" id="UP000589520"/>
    </source>
</evidence>
<feature type="signal peptide" evidence="7">
    <location>
        <begin position="1"/>
        <end position="21"/>
    </location>
</feature>
<proteinExistence type="inferred from homology"/>
<evidence type="ECO:0000256" key="7">
    <source>
        <dbReference type="SAM" id="SignalP"/>
    </source>
</evidence>
<evidence type="ECO:0000256" key="6">
    <source>
        <dbReference type="ARBA" id="ARBA00022833"/>
    </source>
</evidence>
<dbReference type="PANTHER" id="PTHR11409:SF43">
    <property type="entry name" value="ADENOSINE DEAMINASE"/>
    <property type="match status" value="1"/>
</dbReference>
<evidence type="ECO:0000256" key="2">
    <source>
        <dbReference type="ARBA" id="ARBA00006676"/>
    </source>
</evidence>
<name>A0A7Y9PJF5_9BACT</name>
<dbReference type="GO" id="GO:0006154">
    <property type="term" value="P:adenosine catabolic process"/>
    <property type="evidence" value="ECO:0007669"/>
    <property type="project" value="TreeGrafter"/>
</dbReference>
<dbReference type="Pfam" id="PF00962">
    <property type="entry name" value="A_deaminase"/>
    <property type="match status" value="1"/>
</dbReference>
<dbReference type="GO" id="GO:0005829">
    <property type="term" value="C:cytosol"/>
    <property type="evidence" value="ECO:0007669"/>
    <property type="project" value="TreeGrafter"/>
</dbReference>
<feature type="chain" id="PRO_5030620986" description="adenosine deaminase" evidence="7">
    <location>
        <begin position="22"/>
        <end position="540"/>
    </location>
</feature>
<evidence type="ECO:0000256" key="5">
    <source>
        <dbReference type="ARBA" id="ARBA00022801"/>
    </source>
</evidence>
<keyword evidence="6" id="KW-0862">Zinc</keyword>
<reference evidence="9 10" key="1">
    <citation type="submission" date="2020-07" db="EMBL/GenBank/DDBJ databases">
        <title>Genomic Encyclopedia of Type Strains, Phase IV (KMG-V): Genome sequencing to study the core and pangenomes of soil and plant-associated prokaryotes.</title>
        <authorList>
            <person name="Whitman W."/>
        </authorList>
    </citation>
    <scope>NUCLEOTIDE SEQUENCE [LARGE SCALE GENOMIC DNA]</scope>
    <source>
        <strain evidence="9 10">X4EP2</strain>
    </source>
</reference>
<evidence type="ECO:0000259" key="8">
    <source>
        <dbReference type="Pfam" id="PF00962"/>
    </source>
</evidence>
<protein>
    <recommendedName>
        <fullName evidence="3">adenosine deaminase</fullName>
        <ecNumber evidence="3">3.5.4.4</ecNumber>
    </recommendedName>
</protein>
<dbReference type="InterPro" id="IPR001365">
    <property type="entry name" value="A_deaminase_dom"/>
</dbReference>
<comment type="cofactor">
    <cofactor evidence="1">
        <name>Zn(2+)</name>
        <dbReference type="ChEBI" id="CHEBI:29105"/>
    </cofactor>
</comment>
<keyword evidence="5 9" id="KW-0378">Hydrolase</keyword>
<dbReference type="GO" id="GO:0004000">
    <property type="term" value="F:adenosine deaminase activity"/>
    <property type="evidence" value="ECO:0007669"/>
    <property type="project" value="UniProtKB-ARBA"/>
</dbReference>
<dbReference type="GO" id="GO:0046103">
    <property type="term" value="P:inosine biosynthetic process"/>
    <property type="evidence" value="ECO:0007669"/>
    <property type="project" value="TreeGrafter"/>
</dbReference>
<dbReference type="SUPFAM" id="SSF51556">
    <property type="entry name" value="Metallo-dependent hydrolases"/>
    <property type="match status" value="1"/>
</dbReference>
<dbReference type="AlphaFoldDB" id="A0A7Y9PJF5"/>
<evidence type="ECO:0000256" key="3">
    <source>
        <dbReference type="ARBA" id="ARBA00012784"/>
    </source>
</evidence>
<sequence length="540" mass="60461">MVPPACRVLVFLVLSCSLAVSQPYPKKQYTDLERQATRVFNLAKRNPLALYGFLLRMPKGADLHVHLSGGIYAETFLTEAKDDNLCINVSSLSLVKNVGMTQHLPQRPLCEKGAVPAGVAFQDQKLYDSMLDSLSMRGFVPSNGLAAHDQFFATFDRFNELEANHQGEWLDELANRAAAQNEQYLEIMQTPSFSKAAEIGTRLGWPGGVSSSRSSEESIVGSSKGELDRLRDQLFAHGLRDEVATDRKELNEALEVRNRIEHCGQKDAHQSCAVKIRYLYQILRNNTPQQVFAQTLLGFEVASVEPNVVGINFVQPEDAYFSMSEYKRQMRMLDYLHSIYPKVHISLHAGELAPGLVRPEGLRFHIHDAVDVGHAERIGHGVDIMYEDEPKALLKELAARHVLVEVNLTSNEVILGVAGRSHPLPLYMAANVPIALSTDDEGVSRTNLTNEYKRAVIEFNLTYPQLKEIVRASMEHSFAAGQSLWAVPDRHFRVVNACAKQPLGVGTPSKECATFLNRNEKAADEWELERRFHLFETKLP</sequence>
<dbReference type="Proteomes" id="UP000589520">
    <property type="component" value="Unassembled WGS sequence"/>
</dbReference>
<dbReference type="PANTHER" id="PTHR11409">
    <property type="entry name" value="ADENOSINE DEAMINASE"/>
    <property type="match status" value="1"/>
</dbReference>
<dbReference type="Gene3D" id="3.20.20.140">
    <property type="entry name" value="Metal-dependent hydrolases"/>
    <property type="match status" value="1"/>
</dbReference>
<dbReference type="EC" id="3.5.4.4" evidence="3"/>
<dbReference type="GO" id="GO:0046872">
    <property type="term" value="F:metal ion binding"/>
    <property type="evidence" value="ECO:0007669"/>
    <property type="project" value="UniProtKB-KW"/>
</dbReference>
<feature type="domain" description="Adenosine deaminase" evidence="8">
    <location>
        <begin position="264"/>
        <end position="480"/>
    </location>
</feature>
<evidence type="ECO:0000313" key="9">
    <source>
        <dbReference type="EMBL" id="NYF80864.1"/>
    </source>
</evidence>
<keyword evidence="7" id="KW-0732">Signal</keyword>
<dbReference type="EMBL" id="JACCCW010000002">
    <property type="protein sequence ID" value="NYF80864.1"/>
    <property type="molecule type" value="Genomic_DNA"/>
</dbReference>
<comment type="caution">
    <text evidence="9">The sequence shown here is derived from an EMBL/GenBank/DDBJ whole genome shotgun (WGS) entry which is preliminary data.</text>
</comment>
<dbReference type="GO" id="GO:0043103">
    <property type="term" value="P:hypoxanthine salvage"/>
    <property type="evidence" value="ECO:0007669"/>
    <property type="project" value="TreeGrafter"/>
</dbReference>